<keyword evidence="2" id="KW-1185">Reference proteome</keyword>
<evidence type="ECO:0000313" key="2">
    <source>
        <dbReference type="Proteomes" id="UP001164250"/>
    </source>
</evidence>
<proteinExistence type="predicted"/>
<organism evidence="1 2">
    <name type="scientific">Pistacia atlantica</name>
    <dbReference type="NCBI Taxonomy" id="434234"/>
    <lineage>
        <taxon>Eukaryota</taxon>
        <taxon>Viridiplantae</taxon>
        <taxon>Streptophyta</taxon>
        <taxon>Embryophyta</taxon>
        <taxon>Tracheophyta</taxon>
        <taxon>Spermatophyta</taxon>
        <taxon>Magnoliopsida</taxon>
        <taxon>eudicotyledons</taxon>
        <taxon>Gunneridae</taxon>
        <taxon>Pentapetalae</taxon>
        <taxon>rosids</taxon>
        <taxon>malvids</taxon>
        <taxon>Sapindales</taxon>
        <taxon>Anacardiaceae</taxon>
        <taxon>Pistacia</taxon>
    </lineage>
</organism>
<name>A0ACC1A657_9ROSI</name>
<dbReference type="Proteomes" id="UP001164250">
    <property type="component" value="Chromosome 12"/>
</dbReference>
<protein>
    <submittedName>
        <fullName evidence="1">Uncharacterized protein</fullName>
    </submittedName>
</protein>
<reference evidence="2" key="1">
    <citation type="journal article" date="2023" name="G3 (Bethesda)">
        <title>Genome assembly and association tests identify interacting loci associated with vigor, precocity, and sex in interspecific pistachio rootstocks.</title>
        <authorList>
            <person name="Palmer W."/>
            <person name="Jacygrad E."/>
            <person name="Sagayaradj S."/>
            <person name="Cavanaugh K."/>
            <person name="Han R."/>
            <person name="Bertier L."/>
            <person name="Beede B."/>
            <person name="Kafkas S."/>
            <person name="Golino D."/>
            <person name="Preece J."/>
            <person name="Michelmore R."/>
        </authorList>
    </citation>
    <scope>NUCLEOTIDE SEQUENCE [LARGE SCALE GENOMIC DNA]</scope>
</reference>
<accession>A0ACC1A657</accession>
<gene>
    <name evidence="1" type="ORF">Patl1_10732</name>
</gene>
<dbReference type="EMBL" id="CM047908">
    <property type="protein sequence ID" value="KAJ0081772.1"/>
    <property type="molecule type" value="Genomic_DNA"/>
</dbReference>
<sequence length="208" mass="23783">MRRSLPKLNSIWIHLFESLFQKGHLLDAIVKSQADITPCQSETWKALNAMQQYSGNSMAIIKSSWLGGARVVAAFVVPDDVGKIKDVIREMVDIVEWISSLPLVARLHPKRRYPEATKELIRGSTGLLWSIVHKIGFLVKKRFKKVEGSLLLWLLVVQIRNNLKRKTEAFHVLICMQDAKPIDRKIGKLCEYASKTHYEFPRYVLSSG</sequence>
<comment type="caution">
    <text evidence="1">The sequence shown here is derived from an EMBL/GenBank/DDBJ whole genome shotgun (WGS) entry which is preliminary data.</text>
</comment>
<evidence type="ECO:0000313" key="1">
    <source>
        <dbReference type="EMBL" id="KAJ0081772.1"/>
    </source>
</evidence>